<dbReference type="GO" id="GO:0006629">
    <property type="term" value="P:lipid metabolic process"/>
    <property type="evidence" value="ECO:0007669"/>
    <property type="project" value="InterPro"/>
</dbReference>
<feature type="transmembrane region" description="Helical" evidence="1">
    <location>
        <begin position="214"/>
        <end position="247"/>
    </location>
</feature>
<dbReference type="Gene3D" id="3.20.20.190">
    <property type="entry name" value="Phosphatidylinositol (PI) phosphodiesterase"/>
    <property type="match status" value="1"/>
</dbReference>
<evidence type="ECO:0000313" key="3">
    <source>
        <dbReference type="EMBL" id="MDI6452742.1"/>
    </source>
</evidence>
<dbReference type="PANTHER" id="PTHR46211:SF1">
    <property type="entry name" value="GLYCEROPHOSPHODIESTER PHOSPHODIESTERASE, CYTOPLASMIC"/>
    <property type="match status" value="1"/>
</dbReference>
<sequence>MKQTIYHTYHSLTYNLRTLIYFEALYRVLGLLIIFPVARFLFYYSVRLTGHAYITNQLFFTYIFNPSTIMILLFLVVLLSIYLVIEMIFLSLIYDFGYHDKSISFRDLIILGFKKSYFTLKKYHIFIIMPAFLLFFTVQLIHFVGIYSTISLPNQIVYQLNQMALLKWSIFFVGAMLVVLFFETSLSLNLYTLDQLSFKNAYKQSRSLLKKQRLKMIFEFILVNVLLNIFFYSVYLLIILLIGLFVWITRDQSYVLGVLLTLMYSIYAVIGLIAGSFLIPINYALLSTWYYQHKERLGLATKSIRLTNKERKAFSFKTLKRVSFGLLVVLFALNITSVVSIIRQDRVQIELFNYAQIVAHRGASWDAPENTLAALELAIEQGSDAVEFDVRETNDRFPVLIHDATTGRTTDDLLNRNVSSLTLSQIKDLDAGRWFSEDFRGEKIPTLEEAFELIAGRTRAFVELKVVSLTLESQTVRIIESYNMVENSVILSFNRDQLRRIKELNPNLQTLLLVPVFYGDINVMLNYQDIDYYGFSRDIISQNPHFVELAHQKGKSVYVWTVNSEQNLQEAVLNDVDGIITDRPVLAREIAYAKNTSTVLQDFLKQFLNRG</sequence>
<dbReference type="InterPro" id="IPR018476">
    <property type="entry name" value="GlyceroP-diester-Pdiesterase_M"/>
</dbReference>
<feature type="transmembrane region" description="Helical" evidence="1">
    <location>
        <begin position="123"/>
        <end position="150"/>
    </location>
</feature>
<protein>
    <submittedName>
        <fullName evidence="3">Glycerophosphodiester phosphodiesterase family protein</fullName>
    </submittedName>
</protein>
<feature type="transmembrane region" description="Helical" evidence="1">
    <location>
        <begin position="20"/>
        <end position="42"/>
    </location>
</feature>
<accession>A0AAW6U8E0</accession>
<feature type="domain" description="GP-PDE" evidence="2">
    <location>
        <begin position="355"/>
        <end position="591"/>
    </location>
</feature>
<proteinExistence type="predicted"/>
<keyword evidence="1" id="KW-0812">Transmembrane</keyword>
<name>A0AAW6U8E0_9MOLU</name>
<gene>
    <name evidence="3" type="ORF">QJ521_04105</name>
</gene>
<dbReference type="RefSeq" id="WP_282839167.1">
    <property type="nucleotide sequence ID" value="NZ_JASCXW010000009.1"/>
</dbReference>
<dbReference type="AlphaFoldDB" id="A0AAW6U8E0"/>
<dbReference type="EMBL" id="JASCXW010000009">
    <property type="protein sequence ID" value="MDI6452742.1"/>
    <property type="molecule type" value="Genomic_DNA"/>
</dbReference>
<dbReference type="Proteomes" id="UP001431532">
    <property type="component" value="Unassembled WGS sequence"/>
</dbReference>
<feature type="transmembrane region" description="Helical" evidence="1">
    <location>
        <begin position="253"/>
        <end position="286"/>
    </location>
</feature>
<evidence type="ECO:0000313" key="4">
    <source>
        <dbReference type="Proteomes" id="UP001431532"/>
    </source>
</evidence>
<feature type="transmembrane region" description="Helical" evidence="1">
    <location>
        <begin position="170"/>
        <end position="193"/>
    </location>
</feature>
<dbReference type="PROSITE" id="PS51704">
    <property type="entry name" value="GP_PDE"/>
    <property type="match status" value="1"/>
</dbReference>
<dbReference type="SUPFAM" id="SSF51695">
    <property type="entry name" value="PLC-like phosphodiesterases"/>
    <property type="match status" value="1"/>
</dbReference>
<dbReference type="Pfam" id="PF03009">
    <property type="entry name" value="GDPD"/>
    <property type="match status" value="1"/>
</dbReference>
<comment type="caution">
    <text evidence="3">The sequence shown here is derived from an EMBL/GenBank/DDBJ whole genome shotgun (WGS) entry which is preliminary data.</text>
</comment>
<evidence type="ECO:0000256" key="1">
    <source>
        <dbReference type="SAM" id="Phobius"/>
    </source>
</evidence>
<reference evidence="3" key="1">
    <citation type="submission" date="2023-05" db="EMBL/GenBank/DDBJ databases">
        <title>Mariniplasma microaerophilum sp. nov., a novel anaerobic mollicute isolated from terrestrial mud volcano, Taman Peninsula, Russia.</title>
        <authorList>
            <person name="Khomyakova M.A."/>
            <person name="Merkel A.Y."/>
            <person name="Slobodkin A.I."/>
        </authorList>
    </citation>
    <scope>NUCLEOTIDE SEQUENCE</scope>
    <source>
        <strain evidence="3">M4Ah</strain>
    </source>
</reference>
<organism evidence="3 4">
    <name type="scientific">Peloplasma aerotolerans</name>
    <dbReference type="NCBI Taxonomy" id="3044389"/>
    <lineage>
        <taxon>Bacteria</taxon>
        <taxon>Bacillati</taxon>
        <taxon>Mycoplasmatota</taxon>
        <taxon>Mollicutes</taxon>
        <taxon>Acholeplasmatales</taxon>
        <taxon>Acholeplasmataceae</taxon>
        <taxon>Peloplasma</taxon>
    </lineage>
</organism>
<keyword evidence="1" id="KW-0472">Membrane</keyword>
<evidence type="ECO:0000259" key="2">
    <source>
        <dbReference type="PROSITE" id="PS51704"/>
    </source>
</evidence>
<dbReference type="InterPro" id="IPR017946">
    <property type="entry name" value="PLC-like_Pdiesterase_TIM-brl"/>
</dbReference>
<dbReference type="Pfam" id="PF10110">
    <property type="entry name" value="GPDPase_memb"/>
    <property type="match status" value="1"/>
</dbReference>
<dbReference type="PANTHER" id="PTHR46211">
    <property type="entry name" value="GLYCEROPHOSPHORYL DIESTER PHOSPHODIESTERASE"/>
    <property type="match status" value="1"/>
</dbReference>
<dbReference type="InterPro" id="IPR030395">
    <property type="entry name" value="GP_PDE_dom"/>
</dbReference>
<feature type="transmembrane region" description="Helical" evidence="1">
    <location>
        <begin position="62"/>
        <end position="85"/>
    </location>
</feature>
<feature type="transmembrane region" description="Helical" evidence="1">
    <location>
        <begin position="322"/>
        <end position="342"/>
    </location>
</feature>
<dbReference type="GO" id="GO:0008081">
    <property type="term" value="F:phosphoric diester hydrolase activity"/>
    <property type="evidence" value="ECO:0007669"/>
    <property type="project" value="InterPro"/>
</dbReference>
<keyword evidence="4" id="KW-1185">Reference proteome</keyword>
<keyword evidence="1" id="KW-1133">Transmembrane helix</keyword>